<dbReference type="eggNOG" id="KOG0504">
    <property type="taxonomic scope" value="Eukaryota"/>
</dbReference>
<dbReference type="SMART" id="SM00248">
    <property type="entry name" value="ANK"/>
    <property type="match status" value="5"/>
</dbReference>
<dbReference type="VEuPathDB" id="FungiDB:PAAG_05829"/>
<reference evidence="4 5" key="1">
    <citation type="journal article" date="2011" name="PLoS Genet.">
        <title>Comparative genomic analysis of human fungal pathogens causing paracoccidioidomycosis.</title>
        <authorList>
            <person name="Desjardins C.A."/>
            <person name="Champion M.D."/>
            <person name="Holder J.W."/>
            <person name="Muszewska A."/>
            <person name="Goldberg J."/>
            <person name="Bailao A.M."/>
            <person name="Brigido M.M."/>
            <person name="Ferreira M.E."/>
            <person name="Garcia A.M."/>
            <person name="Grynberg M."/>
            <person name="Gujja S."/>
            <person name="Heiman D.I."/>
            <person name="Henn M.R."/>
            <person name="Kodira C.D."/>
            <person name="Leon-Narvaez H."/>
            <person name="Longo L.V."/>
            <person name="Ma L.J."/>
            <person name="Malavazi I."/>
            <person name="Matsuo A.L."/>
            <person name="Morais F.V."/>
            <person name="Pereira M."/>
            <person name="Rodriguez-Brito S."/>
            <person name="Sakthikumar S."/>
            <person name="Salem-Izacc S.M."/>
            <person name="Sykes S.M."/>
            <person name="Teixeira M.M."/>
            <person name="Vallejo M.C."/>
            <person name="Walter M.E."/>
            <person name="Yandava C."/>
            <person name="Young S."/>
            <person name="Zeng Q."/>
            <person name="Zucker J."/>
            <person name="Felipe M.S."/>
            <person name="Goldman G.H."/>
            <person name="Haas B.J."/>
            <person name="McEwen J.G."/>
            <person name="Nino-Vega G."/>
            <person name="Puccia R."/>
            <person name="San-Blas G."/>
            <person name="Soares C.M."/>
            <person name="Birren B.W."/>
            <person name="Cuomo C.A."/>
        </authorList>
    </citation>
    <scope>NUCLEOTIDE SEQUENCE [LARGE SCALE GENOMIC DNA]</scope>
    <source>
        <strain evidence="5">ATCC MYA-826 / Pb01</strain>
    </source>
</reference>
<dbReference type="Pfam" id="PF12796">
    <property type="entry name" value="Ank_2"/>
    <property type="match status" value="2"/>
</dbReference>
<dbReference type="HOGENOM" id="CLU_891287_0_0_1"/>
<dbReference type="SUPFAM" id="SSF48403">
    <property type="entry name" value="Ankyrin repeat"/>
    <property type="match status" value="1"/>
</dbReference>
<name>C1H4Y8_PARBA</name>
<keyword evidence="2 3" id="KW-0040">ANK repeat</keyword>
<keyword evidence="5" id="KW-1185">Reference proteome</keyword>
<sequence>MPATPYLPDEVWRLVFQYALDSVRFEGMCGGAIDMFENDDDLRILRALLDLRNVCRRFDVHILSVFVERVRLDTSLGLFGFLQLYPTFMIRVTLELALQNSFRGSCGLVDAVRSTADYMVTNLPHDDHQNKDVLREHYMTSLCGAALIHLTDSRMSTKLWLRNGNPIPEITARDRALAAATLDNDTELINLLLERAANVNHEDIYFGNALYTAVFLRNTEATSLLLANKASLLYSDVSGKTALHIAAQKGYDECVELILNQTYRNDVDRFDHMRRTALSWAAEEGRVKVVELLLKVGSADPQTHDSRGVMPLDFAVAEGHLDVVKLLASYRLERGRFP</sequence>
<dbReference type="RefSeq" id="XP_002792041.1">
    <property type="nucleotide sequence ID" value="XM_002791995.1"/>
</dbReference>
<dbReference type="InterPro" id="IPR036770">
    <property type="entry name" value="Ankyrin_rpt-contain_sf"/>
</dbReference>
<dbReference type="PROSITE" id="PS50297">
    <property type="entry name" value="ANK_REP_REGION"/>
    <property type="match status" value="1"/>
</dbReference>
<dbReference type="GeneID" id="9095304"/>
<dbReference type="AlphaFoldDB" id="C1H4Y8"/>
<evidence type="ECO:0000256" key="2">
    <source>
        <dbReference type="ARBA" id="ARBA00023043"/>
    </source>
</evidence>
<evidence type="ECO:0000256" key="1">
    <source>
        <dbReference type="ARBA" id="ARBA00022737"/>
    </source>
</evidence>
<dbReference type="KEGG" id="pbl:PAAG_05829"/>
<dbReference type="InterPro" id="IPR002110">
    <property type="entry name" value="Ankyrin_rpt"/>
</dbReference>
<gene>
    <name evidence="4" type="ORF">PAAG_05829</name>
</gene>
<keyword evidence="1" id="KW-0677">Repeat</keyword>
<accession>C1H4Y8</accession>
<dbReference type="EMBL" id="KN294007">
    <property type="protein sequence ID" value="EEH34782.1"/>
    <property type="molecule type" value="Genomic_DNA"/>
</dbReference>
<evidence type="ECO:0000313" key="4">
    <source>
        <dbReference type="EMBL" id="EEH34782.1"/>
    </source>
</evidence>
<dbReference type="STRING" id="502779.C1H4Y8"/>
<evidence type="ECO:0000313" key="5">
    <source>
        <dbReference type="Proteomes" id="UP000002059"/>
    </source>
</evidence>
<organism evidence="4 5">
    <name type="scientific">Paracoccidioides lutzii (strain ATCC MYA-826 / Pb01)</name>
    <name type="common">Paracoccidioides brasiliensis</name>
    <dbReference type="NCBI Taxonomy" id="502779"/>
    <lineage>
        <taxon>Eukaryota</taxon>
        <taxon>Fungi</taxon>
        <taxon>Dikarya</taxon>
        <taxon>Ascomycota</taxon>
        <taxon>Pezizomycotina</taxon>
        <taxon>Eurotiomycetes</taxon>
        <taxon>Eurotiomycetidae</taxon>
        <taxon>Onygenales</taxon>
        <taxon>Ajellomycetaceae</taxon>
        <taxon>Paracoccidioides</taxon>
    </lineage>
</organism>
<dbReference type="Proteomes" id="UP000002059">
    <property type="component" value="Partially assembled WGS sequence"/>
</dbReference>
<feature type="repeat" description="ANK" evidence="3">
    <location>
        <begin position="238"/>
        <end position="260"/>
    </location>
</feature>
<dbReference type="PANTHER" id="PTHR24198">
    <property type="entry name" value="ANKYRIN REPEAT AND PROTEIN KINASE DOMAIN-CONTAINING PROTEIN"/>
    <property type="match status" value="1"/>
</dbReference>
<protein>
    <submittedName>
        <fullName evidence="4">Uncharacterized protein</fullName>
    </submittedName>
</protein>
<dbReference type="Gene3D" id="1.25.40.20">
    <property type="entry name" value="Ankyrin repeat-containing domain"/>
    <property type="match status" value="1"/>
</dbReference>
<dbReference type="OrthoDB" id="5416940at2759"/>
<proteinExistence type="predicted"/>
<evidence type="ECO:0000256" key="3">
    <source>
        <dbReference type="PROSITE-ProRule" id="PRU00023"/>
    </source>
</evidence>
<dbReference type="PANTHER" id="PTHR24198:SF165">
    <property type="entry name" value="ANKYRIN REPEAT-CONTAINING PROTEIN-RELATED"/>
    <property type="match status" value="1"/>
</dbReference>
<dbReference type="PROSITE" id="PS50088">
    <property type="entry name" value="ANK_REPEAT"/>
    <property type="match status" value="1"/>
</dbReference>
<dbReference type="OMA" id="VNHEDIY"/>